<dbReference type="OrthoDB" id="3322136at2"/>
<sequence length="427" mass="44315">MHGSVTGRDAREWGTDVRVAVVGAGIGGLALAQGLHRSGLDVVVVERDLDLARTGGYRLHLGVPALTALRELLDPSLVELLHASAARDDRGIAVRDHRGRLIAHGGTAGQEALDVDRVTLRLLLAHGLGDVLRLGRRCTGHEVRGDRVVTHLDDGSSVESDVLVGADGVSSVVATALAGRPTARPTGLSGVAGWTTADVLPPEARRLVDRSAVLAIGPGGSGLYLSLHDPLQQSPIRIGTSAATTREPRVIWGVIATDAVLPPQLRRSSSPEVVRAAATVLRRGHWADSLVSIVERADPEGVSVFRFSAADPTDIASWPSTRVTALGDAVHAVPPTGGRGAATAVVDAAELCTALTAAARGEVTPVMAVHDYERLLRPRAADAVRESLQPVGWIRATATPAGSVVARAALPLAALVGGAAAAVRRRR</sequence>
<dbReference type="SUPFAM" id="SSF51905">
    <property type="entry name" value="FAD/NAD(P)-binding domain"/>
    <property type="match status" value="1"/>
</dbReference>
<evidence type="ECO:0000256" key="4">
    <source>
        <dbReference type="ARBA" id="ARBA00023033"/>
    </source>
</evidence>
<dbReference type="PANTHER" id="PTHR47178:SF5">
    <property type="entry name" value="FAD-BINDING DOMAIN-CONTAINING PROTEIN"/>
    <property type="match status" value="1"/>
</dbReference>
<dbReference type="AlphaFoldDB" id="A0A1H3F4B4"/>
<dbReference type="PRINTS" id="PR00420">
    <property type="entry name" value="RNGMNOXGNASE"/>
</dbReference>
<accession>A0A1H3F4B4</accession>
<dbReference type="Proteomes" id="UP000198921">
    <property type="component" value="Unassembled WGS sequence"/>
</dbReference>
<keyword evidence="3" id="KW-0560">Oxidoreductase</keyword>
<dbReference type="InterPro" id="IPR036188">
    <property type="entry name" value="FAD/NAD-bd_sf"/>
</dbReference>
<feature type="domain" description="FAD-binding" evidence="5">
    <location>
        <begin position="16"/>
        <end position="386"/>
    </location>
</feature>
<organism evidence="6 7">
    <name type="scientific">Geodermatophilus africanus</name>
    <dbReference type="NCBI Taxonomy" id="1137993"/>
    <lineage>
        <taxon>Bacteria</taxon>
        <taxon>Bacillati</taxon>
        <taxon>Actinomycetota</taxon>
        <taxon>Actinomycetes</taxon>
        <taxon>Geodermatophilales</taxon>
        <taxon>Geodermatophilaceae</taxon>
        <taxon>Geodermatophilus</taxon>
    </lineage>
</organism>
<dbReference type="PANTHER" id="PTHR47178">
    <property type="entry name" value="MONOOXYGENASE, FAD-BINDING"/>
    <property type="match status" value="1"/>
</dbReference>
<evidence type="ECO:0000256" key="2">
    <source>
        <dbReference type="ARBA" id="ARBA00022827"/>
    </source>
</evidence>
<name>A0A1H3F4B4_9ACTN</name>
<dbReference type="GO" id="GO:0071949">
    <property type="term" value="F:FAD binding"/>
    <property type="evidence" value="ECO:0007669"/>
    <property type="project" value="InterPro"/>
</dbReference>
<reference evidence="7" key="1">
    <citation type="submission" date="2016-10" db="EMBL/GenBank/DDBJ databases">
        <authorList>
            <person name="Varghese N."/>
            <person name="Submissions S."/>
        </authorList>
    </citation>
    <scope>NUCLEOTIDE SEQUENCE [LARGE SCALE GENOMIC DNA]</scope>
    <source>
        <strain evidence="7">DSM 45422</strain>
    </source>
</reference>
<dbReference type="GO" id="GO:0004497">
    <property type="term" value="F:monooxygenase activity"/>
    <property type="evidence" value="ECO:0007669"/>
    <property type="project" value="UniProtKB-KW"/>
</dbReference>
<keyword evidence="2" id="KW-0274">FAD</keyword>
<gene>
    <name evidence="6" type="ORF">SAMN05660209_01494</name>
</gene>
<dbReference type="Pfam" id="PF01494">
    <property type="entry name" value="FAD_binding_3"/>
    <property type="match status" value="1"/>
</dbReference>
<evidence type="ECO:0000256" key="3">
    <source>
        <dbReference type="ARBA" id="ARBA00023002"/>
    </source>
</evidence>
<keyword evidence="4" id="KW-0503">Monooxygenase</keyword>
<proteinExistence type="predicted"/>
<dbReference type="EMBL" id="FNOT01000003">
    <property type="protein sequence ID" value="SDX85821.1"/>
    <property type="molecule type" value="Genomic_DNA"/>
</dbReference>
<keyword evidence="1" id="KW-0285">Flavoprotein</keyword>
<dbReference type="InterPro" id="IPR002938">
    <property type="entry name" value="FAD-bd"/>
</dbReference>
<protein>
    <submittedName>
        <fullName evidence="6">2-polyprenyl-6-methoxyphenol hydroxylase</fullName>
    </submittedName>
</protein>
<dbReference type="STRING" id="1137993.SAMN05660209_01494"/>
<evidence type="ECO:0000256" key="1">
    <source>
        <dbReference type="ARBA" id="ARBA00022630"/>
    </source>
</evidence>
<dbReference type="Gene3D" id="3.50.50.60">
    <property type="entry name" value="FAD/NAD(P)-binding domain"/>
    <property type="match status" value="1"/>
</dbReference>
<evidence type="ECO:0000259" key="5">
    <source>
        <dbReference type="Pfam" id="PF01494"/>
    </source>
</evidence>
<evidence type="ECO:0000313" key="6">
    <source>
        <dbReference type="EMBL" id="SDX85821.1"/>
    </source>
</evidence>
<keyword evidence="7" id="KW-1185">Reference proteome</keyword>
<evidence type="ECO:0000313" key="7">
    <source>
        <dbReference type="Proteomes" id="UP000198921"/>
    </source>
</evidence>